<dbReference type="SMART" id="SM00645">
    <property type="entry name" value="Pept_C1"/>
    <property type="match status" value="1"/>
</dbReference>
<name>A0A5E4N293_9HEMI</name>
<comment type="similarity">
    <text evidence="1">Belongs to the peptidase C1 family.</text>
</comment>
<dbReference type="InterPro" id="IPR013128">
    <property type="entry name" value="Peptidase_C1A"/>
</dbReference>
<dbReference type="Gene3D" id="2.40.50.170">
    <property type="entry name" value="Cysteine proteinases. Chain C"/>
    <property type="match status" value="1"/>
</dbReference>
<protein>
    <submittedName>
        <fullName evidence="3">Peptidase C1A, papain C-terminal</fullName>
    </submittedName>
</protein>
<dbReference type="AlphaFoldDB" id="A0A5E4N293"/>
<dbReference type="Proteomes" id="UP000325440">
    <property type="component" value="Unassembled WGS sequence"/>
</dbReference>
<proteinExistence type="inferred from homology"/>
<gene>
    <name evidence="3" type="ORF">CINCED_3A003234</name>
</gene>
<dbReference type="GO" id="GO:0006508">
    <property type="term" value="P:proteolysis"/>
    <property type="evidence" value="ECO:0007669"/>
    <property type="project" value="InterPro"/>
</dbReference>
<dbReference type="PANTHER" id="PTHR12411">
    <property type="entry name" value="CYSTEINE PROTEASE FAMILY C1-RELATED"/>
    <property type="match status" value="1"/>
</dbReference>
<dbReference type="InterPro" id="IPR000668">
    <property type="entry name" value="Peptidase_C1A_C"/>
</dbReference>
<sequence>MYFKKEQSQNRANLRNVRAKGDDTYAKRYISDFVRTNLLVTNLIWAKPYPPSTCKPAYAHPRPSPSPYSDRLNHQQASFIFFKIIFLTIERLNPLANSTNIDNQKQAQESIVSTPVLGEETKLSIIRKRKDSLWKYSTQIPSEFDARKQWAICTKIGESIFDSRWKNSWAFATSTAFADRICIATQGQFNQHLSIRELLFCCEGCGTLDRHGRILESSTAKAWKYYRDTGGVSETDFINNSKCPSGDTIIDTKFRWKSDLYCNNNNRNGTEKYELLAVKIIGWGVENTGDRYWLCLNSYGNSWGDKGTFKIAMGRNVNNIEGKVIAGEPSAFVKKPFVGKFFRRIFPCIH</sequence>
<evidence type="ECO:0000313" key="4">
    <source>
        <dbReference type="Proteomes" id="UP000325440"/>
    </source>
</evidence>
<dbReference type="EMBL" id="CABPRJ010001443">
    <property type="protein sequence ID" value="VVC37184.1"/>
    <property type="molecule type" value="Genomic_DNA"/>
</dbReference>
<evidence type="ECO:0000313" key="3">
    <source>
        <dbReference type="EMBL" id="VVC37184.1"/>
    </source>
</evidence>
<dbReference type="SUPFAM" id="SSF54001">
    <property type="entry name" value="Cysteine proteinases"/>
    <property type="match status" value="1"/>
</dbReference>
<accession>A0A5E4N293</accession>
<reference evidence="3 4" key="1">
    <citation type="submission" date="2019-08" db="EMBL/GenBank/DDBJ databases">
        <authorList>
            <person name="Alioto T."/>
            <person name="Alioto T."/>
            <person name="Gomez Garrido J."/>
        </authorList>
    </citation>
    <scope>NUCLEOTIDE SEQUENCE [LARGE SCALE GENOMIC DNA]</scope>
</reference>
<dbReference type="InterPro" id="IPR038765">
    <property type="entry name" value="Papain-like_cys_pep_sf"/>
</dbReference>
<keyword evidence="4" id="KW-1185">Reference proteome</keyword>
<organism evidence="3 4">
    <name type="scientific">Cinara cedri</name>
    <dbReference type="NCBI Taxonomy" id="506608"/>
    <lineage>
        <taxon>Eukaryota</taxon>
        <taxon>Metazoa</taxon>
        <taxon>Ecdysozoa</taxon>
        <taxon>Arthropoda</taxon>
        <taxon>Hexapoda</taxon>
        <taxon>Insecta</taxon>
        <taxon>Pterygota</taxon>
        <taxon>Neoptera</taxon>
        <taxon>Paraneoptera</taxon>
        <taxon>Hemiptera</taxon>
        <taxon>Sternorrhyncha</taxon>
        <taxon>Aphidomorpha</taxon>
        <taxon>Aphidoidea</taxon>
        <taxon>Aphididae</taxon>
        <taxon>Lachninae</taxon>
        <taxon>Cinara</taxon>
    </lineage>
</organism>
<evidence type="ECO:0000256" key="1">
    <source>
        <dbReference type="ARBA" id="ARBA00008455"/>
    </source>
</evidence>
<dbReference type="OrthoDB" id="640249at2759"/>
<dbReference type="Gene3D" id="3.90.70.10">
    <property type="entry name" value="Cysteine proteinases"/>
    <property type="match status" value="1"/>
</dbReference>
<dbReference type="Pfam" id="PF00112">
    <property type="entry name" value="Peptidase_C1"/>
    <property type="match status" value="2"/>
</dbReference>
<evidence type="ECO:0000259" key="2">
    <source>
        <dbReference type="SMART" id="SM00645"/>
    </source>
</evidence>
<feature type="domain" description="Peptidase C1A papain C-terminal" evidence="2">
    <location>
        <begin position="140"/>
        <end position="333"/>
    </location>
</feature>
<dbReference type="GO" id="GO:0008234">
    <property type="term" value="F:cysteine-type peptidase activity"/>
    <property type="evidence" value="ECO:0007669"/>
    <property type="project" value="InterPro"/>
</dbReference>